<feature type="region of interest" description="Disordered" evidence="1">
    <location>
        <begin position="14"/>
        <end position="60"/>
    </location>
</feature>
<dbReference type="Proteomes" id="UP000765509">
    <property type="component" value="Unassembled WGS sequence"/>
</dbReference>
<feature type="compositionally biased region" description="Acidic residues" evidence="1">
    <location>
        <begin position="39"/>
        <end position="49"/>
    </location>
</feature>
<keyword evidence="3" id="KW-1185">Reference proteome</keyword>
<sequence length="104" mass="12216">MACVTQPYYLYPEIVESSEDDDDKTDSEINDLSDKEIIESDSSEEDESYDGNQEAKEGNQNSQFIWTPYVYYKKVDSFNKKNNGHEYSFEEVFNERVGQWILTL</sequence>
<reference evidence="2" key="1">
    <citation type="submission" date="2021-03" db="EMBL/GenBank/DDBJ databases">
        <title>Draft genome sequence of rust myrtle Austropuccinia psidii MF-1, a brazilian biotype.</title>
        <authorList>
            <person name="Quecine M.C."/>
            <person name="Pachon D.M.R."/>
            <person name="Bonatelli M.L."/>
            <person name="Correr F.H."/>
            <person name="Franceschini L.M."/>
            <person name="Leite T.F."/>
            <person name="Margarido G.R.A."/>
            <person name="Almeida C.A."/>
            <person name="Ferrarezi J.A."/>
            <person name="Labate C.A."/>
        </authorList>
    </citation>
    <scope>NUCLEOTIDE SEQUENCE</scope>
    <source>
        <strain evidence="2">MF-1</strain>
    </source>
</reference>
<name>A0A9Q3DBT8_9BASI</name>
<proteinExistence type="predicted"/>
<dbReference type="AlphaFoldDB" id="A0A9Q3DBT8"/>
<protein>
    <submittedName>
        <fullName evidence="2">Uncharacterized protein</fullName>
    </submittedName>
</protein>
<evidence type="ECO:0000313" key="3">
    <source>
        <dbReference type="Proteomes" id="UP000765509"/>
    </source>
</evidence>
<feature type="compositionally biased region" description="Acidic residues" evidence="1">
    <location>
        <begin position="16"/>
        <end position="31"/>
    </location>
</feature>
<accession>A0A9Q3DBT8</accession>
<organism evidence="2 3">
    <name type="scientific">Austropuccinia psidii MF-1</name>
    <dbReference type="NCBI Taxonomy" id="1389203"/>
    <lineage>
        <taxon>Eukaryota</taxon>
        <taxon>Fungi</taxon>
        <taxon>Dikarya</taxon>
        <taxon>Basidiomycota</taxon>
        <taxon>Pucciniomycotina</taxon>
        <taxon>Pucciniomycetes</taxon>
        <taxon>Pucciniales</taxon>
        <taxon>Sphaerophragmiaceae</taxon>
        <taxon>Austropuccinia</taxon>
    </lineage>
</organism>
<comment type="caution">
    <text evidence="2">The sequence shown here is derived from an EMBL/GenBank/DDBJ whole genome shotgun (WGS) entry which is preliminary data.</text>
</comment>
<gene>
    <name evidence="2" type="ORF">O181_039605</name>
</gene>
<dbReference type="EMBL" id="AVOT02015519">
    <property type="protein sequence ID" value="MBW0499890.1"/>
    <property type="molecule type" value="Genomic_DNA"/>
</dbReference>
<evidence type="ECO:0000313" key="2">
    <source>
        <dbReference type="EMBL" id="MBW0499890.1"/>
    </source>
</evidence>
<evidence type="ECO:0000256" key="1">
    <source>
        <dbReference type="SAM" id="MobiDB-lite"/>
    </source>
</evidence>